<evidence type="ECO:0000313" key="2">
    <source>
        <dbReference type="Proteomes" id="UP001058974"/>
    </source>
</evidence>
<gene>
    <name evidence="1" type="ORF">KIW84_061251</name>
</gene>
<protein>
    <recommendedName>
        <fullName evidence="3">DUF4283 domain-containing protein</fullName>
    </recommendedName>
</protein>
<keyword evidence="2" id="KW-1185">Reference proteome</keyword>
<dbReference type="AlphaFoldDB" id="A0A9D4W583"/>
<dbReference type="Proteomes" id="UP001058974">
    <property type="component" value="Chromosome 6"/>
</dbReference>
<evidence type="ECO:0000313" key="1">
    <source>
        <dbReference type="EMBL" id="KAI5394531.1"/>
    </source>
</evidence>
<dbReference type="Gramene" id="Psat06G0125100-T1">
    <property type="protein sequence ID" value="KAI5394531.1"/>
    <property type="gene ID" value="KIW84_061251"/>
</dbReference>
<accession>A0A9D4W583</accession>
<dbReference type="EMBL" id="JAMSHJ010000006">
    <property type="protein sequence ID" value="KAI5394531.1"/>
    <property type="molecule type" value="Genomic_DNA"/>
</dbReference>
<name>A0A9D4W583_PEA</name>
<proteinExistence type="predicted"/>
<comment type="caution">
    <text evidence="1">The sequence shown here is derived from an EMBL/GenBank/DDBJ whole genome shotgun (WGS) entry which is preliminary data.</text>
</comment>
<reference evidence="1 2" key="1">
    <citation type="journal article" date="2022" name="Nat. Genet.">
        <title>Improved pea reference genome and pan-genome highlight genomic features and evolutionary characteristics.</title>
        <authorList>
            <person name="Yang T."/>
            <person name="Liu R."/>
            <person name="Luo Y."/>
            <person name="Hu S."/>
            <person name="Wang D."/>
            <person name="Wang C."/>
            <person name="Pandey M.K."/>
            <person name="Ge S."/>
            <person name="Xu Q."/>
            <person name="Li N."/>
            <person name="Li G."/>
            <person name="Huang Y."/>
            <person name="Saxena R.K."/>
            <person name="Ji Y."/>
            <person name="Li M."/>
            <person name="Yan X."/>
            <person name="He Y."/>
            <person name="Liu Y."/>
            <person name="Wang X."/>
            <person name="Xiang C."/>
            <person name="Varshney R.K."/>
            <person name="Ding H."/>
            <person name="Gao S."/>
            <person name="Zong X."/>
        </authorList>
    </citation>
    <scope>NUCLEOTIDE SEQUENCE [LARGE SCALE GENOMIC DNA]</scope>
    <source>
        <strain evidence="1 2">cv. Zhongwan 6</strain>
    </source>
</reference>
<evidence type="ECO:0008006" key="3">
    <source>
        <dbReference type="Google" id="ProtNLM"/>
    </source>
</evidence>
<sequence>MDYFLLKSGSLRPKEFFFAQDLSNVCNIPFSQLTQPCVKGDRLEITILYDEFLVGIDSCKHDSHGYIVWPKGSTPLTVVSLKNKLTPLWKELEKLGVFSFGKSLYEFYFVSLKDVISVISVASWSLNLSTFSLLVKALKPWDPTNALSSGHFIENCKRFAFVGEEVLKKEVRWIKNHGREKAYVKKYMGNVIEKSKEELLVKEAITEVIQLEKAGVKDTCNAQLVESPIEMPH</sequence>
<organism evidence="1 2">
    <name type="scientific">Pisum sativum</name>
    <name type="common">Garden pea</name>
    <name type="synonym">Lathyrus oleraceus</name>
    <dbReference type="NCBI Taxonomy" id="3888"/>
    <lineage>
        <taxon>Eukaryota</taxon>
        <taxon>Viridiplantae</taxon>
        <taxon>Streptophyta</taxon>
        <taxon>Embryophyta</taxon>
        <taxon>Tracheophyta</taxon>
        <taxon>Spermatophyta</taxon>
        <taxon>Magnoliopsida</taxon>
        <taxon>eudicotyledons</taxon>
        <taxon>Gunneridae</taxon>
        <taxon>Pentapetalae</taxon>
        <taxon>rosids</taxon>
        <taxon>fabids</taxon>
        <taxon>Fabales</taxon>
        <taxon>Fabaceae</taxon>
        <taxon>Papilionoideae</taxon>
        <taxon>50 kb inversion clade</taxon>
        <taxon>NPAAA clade</taxon>
        <taxon>Hologalegina</taxon>
        <taxon>IRL clade</taxon>
        <taxon>Fabeae</taxon>
        <taxon>Lathyrus</taxon>
    </lineage>
</organism>